<keyword evidence="3" id="KW-0862">Zinc</keyword>
<gene>
    <name evidence="7" type="ORF">OJ962_23940</name>
</gene>
<dbReference type="InterPro" id="IPR036388">
    <property type="entry name" value="WH-like_DNA-bd_sf"/>
</dbReference>
<dbReference type="PANTHER" id="PTHR33202">
    <property type="entry name" value="ZINC UPTAKE REGULATION PROTEIN"/>
    <property type="match status" value="1"/>
</dbReference>
<evidence type="ECO:0000256" key="4">
    <source>
        <dbReference type="ARBA" id="ARBA00023015"/>
    </source>
</evidence>
<evidence type="ECO:0000256" key="5">
    <source>
        <dbReference type="ARBA" id="ARBA00023125"/>
    </source>
</evidence>
<organism evidence="7 8">
    <name type="scientific">Solirubrobacter deserti</name>
    <dbReference type="NCBI Taxonomy" id="2282478"/>
    <lineage>
        <taxon>Bacteria</taxon>
        <taxon>Bacillati</taxon>
        <taxon>Actinomycetota</taxon>
        <taxon>Thermoleophilia</taxon>
        <taxon>Solirubrobacterales</taxon>
        <taxon>Solirubrobacteraceae</taxon>
        <taxon>Solirubrobacter</taxon>
    </lineage>
</organism>
<dbReference type="PANTHER" id="PTHR33202:SF7">
    <property type="entry name" value="FERRIC UPTAKE REGULATION PROTEIN"/>
    <property type="match status" value="1"/>
</dbReference>
<keyword evidence="6" id="KW-0804">Transcription</keyword>
<evidence type="ECO:0000256" key="1">
    <source>
        <dbReference type="ARBA" id="ARBA00007957"/>
    </source>
</evidence>
<keyword evidence="5" id="KW-0238">DNA-binding</keyword>
<dbReference type="Gene3D" id="3.30.1490.190">
    <property type="match status" value="1"/>
</dbReference>
<protein>
    <submittedName>
        <fullName evidence="7">Transcriptional repressor</fullName>
    </submittedName>
</protein>
<dbReference type="Pfam" id="PF01475">
    <property type="entry name" value="FUR"/>
    <property type="match status" value="1"/>
</dbReference>
<dbReference type="InterPro" id="IPR043135">
    <property type="entry name" value="Fur_C"/>
</dbReference>
<keyword evidence="2" id="KW-0678">Repressor</keyword>
<dbReference type="CDD" id="cd07153">
    <property type="entry name" value="Fur_like"/>
    <property type="match status" value="1"/>
</dbReference>
<evidence type="ECO:0000313" key="8">
    <source>
        <dbReference type="Proteomes" id="UP001147700"/>
    </source>
</evidence>
<reference evidence="7" key="1">
    <citation type="submission" date="2022-10" db="EMBL/GenBank/DDBJ databases">
        <title>The WGS of Solirubrobacter sp. CPCC 204708.</title>
        <authorList>
            <person name="Jiang Z."/>
        </authorList>
    </citation>
    <scope>NUCLEOTIDE SEQUENCE</scope>
    <source>
        <strain evidence="7">CPCC 204708</strain>
    </source>
</reference>
<comment type="caution">
    <text evidence="7">The sequence shown here is derived from an EMBL/GenBank/DDBJ whole genome shotgun (WGS) entry which is preliminary data.</text>
</comment>
<evidence type="ECO:0000256" key="2">
    <source>
        <dbReference type="ARBA" id="ARBA00022491"/>
    </source>
</evidence>
<evidence type="ECO:0000313" key="7">
    <source>
        <dbReference type="EMBL" id="MDA0140569.1"/>
    </source>
</evidence>
<dbReference type="SUPFAM" id="SSF46785">
    <property type="entry name" value="Winged helix' DNA-binding domain"/>
    <property type="match status" value="1"/>
</dbReference>
<keyword evidence="4" id="KW-0805">Transcription regulation</keyword>
<dbReference type="Proteomes" id="UP001147700">
    <property type="component" value="Unassembled WGS sequence"/>
</dbReference>
<keyword evidence="8" id="KW-1185">Reference proteome</keyword>
<comment type="similarity">
    <text evidence="1">Belongs to the Fur family.</text>
</comment>
<dbReference type="Gene3D" id="1.10.10.10">
    <property type="entry name" value="Winged helix-like DNA-binding domain superfamily/Winged helix DNA-binding domain"/>
    <property type="match status" value="1"/>
</dbReference>
<evidence type="ECO:0000256" key="3">
    <source>
        <dbReference type="ARBA" id="ARBA00022833"/>
    </source>
</evidence>
<accession>A0ABT4RPT4</accession>
<name>A0ABT4RPT4_9ACTN</name>
<dbReference type="InterPro" id="IPR002481">
    <property type="entry name" value="FUR"/>
</dbReference>
<sequence>MGSATAPQWSTYATERLAHEGFRRGGGRAAVIDWLDSQTCALTAQEIEDGLKGGERPVGRATVYRVLDELVELGLLSKVEIGDGLSRFETAYPEGAEHHHHLVCTNCGRLVPFTDDAMERALRTVVRREGFTMQAHDVTLRGLCAGCA</sequence>
<dbReference type="EMBL" id="JAPCID010000041">
    <property type="protein sequence ID" value="MDA0140569.1"/>
    <property type="molecule type" value="Genomic_DNA"/>
</dbReference>
<dbReference type="RefSeq" id="WP_202954278.1">
    <property type="nucleotide sequence ID" value="NZ_JAPCID010000041.1"/>
</dbReference>
<proteinExistence type="inferred from homology"/>
<evidence type="ECO:0000256" key="6">
    <source>
        <dbReference type="ARBA" id="ARBA00023163"/>
    </source>
</evidence>
<dbReference type="InterPro" id="IPR036390">
    <property type="entry name" value="WH_DNA-bd_sf"/>
</dbReference>